<dbReference type="PANTHER" id="PTHR10683">
    <property type="entry name" value="TRANSALDOLASE"/>
    <property type="match status" value="1"/>
</dbReference>
<dbReference type="Proteomes" id="UP001499841">
    <property type="component" value="Unassembled WGS sequence"/>
</dbReference>
<name>A0ABP8ESJ8_9MICO</name>
<dbReference type="InterPro" id="IPR013785">
    <property type="entry name" value="Aldolase_TIM"/>
</dbReference>
<gene>
    <name evidence="2" type="primary">fsa</name>
    <name evidence="2" type="ORF">GCM10022262_12930</name>
</gene>
<accession>A0ABP8ESJ8</accession>
<dbReference type="PROSITE" id="PS00958">
    <property type="entry name" value="TRANSALDOLASE_2"/>
    <property type="match status" value="1"/>
</dbReference>
<dbReference type="InterPro" id="IPR001585">
    <property type="entry name" value="TAL/FSA"/>
</dbReference>
<dbReference type="RefSeq" id="WP_345039001.1">
    <property type="nucleotide sequence ID" value="NZ_BAABBA010000005.1"/>
</dbReference>
<evidence type="ECO:0000256" key="1">
    <source>
        <dbReference type="ARBA" id="ARBA00023270"/>
    </source>
</evidence>
<keyword evidence="1" id="KW-0704">Schiff base</keyword>
<dbReference type="Gene3D" id="3.20.20.70">
    <property type="entry name" value="Aldolase class I"/>
    <property type="match status" value="1"/>
</dbReference>
<dbReference type="PANTHER" id="PTHR10683:SF40">
    <property type="entry name" value="FRUCTOSE-6-PHOSPHATE ALDOLASE 1-RELATED"/>
    <property type="match status" value="1"/>
</dbReference>
<organism evidence="2 3">
    <name type="scientific">Georgenia daeguensis</name>
    <dbReference type="NCBI Taxonomy" id="908355"/>
    <lineage>
        <taxon>Bacteria</taxon>
        <taxon>Bacillati</taxon>
        <taxon>Actinomycetota</taxon>
        <taxon>Actinomycetes</taxon>
        <taxon>Micrococcales</taxon>
        <taxon>Bogoriellaceae</taxon>
        <taxon>Georgenia</taxon>
    </lineage>
</organism>
<sequence>MLDLFLDSADLAEVEPLLATGLFAGVTTNPTLLARAGVGSDRLPAVVERMRAAGARTLFVQTWGATTEDLLRNAREIRDRCGDVGIKIPVTPAGIAATRALADGGVVTLVTAVYNHVQVLPAVAAGATFVAPYVGRMTDNGRDGVGEVLTMQRILDAVGSSTRLLVASLRSPADVARLAAGGVDCFTIAPAMWEQLLDEPLTTEAVRVFEDDVARTRAPHAGHR</sequence>
<evidence type="ECO:0000313" key="3">
    <source>
        <dbReference type="Proteomes" id="UP001499841"/>
    </source>
</evidence>
<keyword evidence="3" id="KW-1185">Reference proteome</keyword>
<proteinExistence type="predicted"/>
<dbReference type="InterPro" id="IPR018225">
    <property type="entry name" value="Transaldolase_AS"/>
</dbReference>
<protein>
    <submittedName>
        <fullName evidence="2">Fructose-6-phosphate aldolase</fullName>
    </submittedName>
</protein>
<dbReference type="Pfam" id="PF00923">
    <property type="entry name" value="TAL_FSA"/>
    <property type="match status" value="1"/>
</dbReference>
<dbReference type="EMBL" id="BAABBA010000005">
    <property type="protein sequence ID" value="GAA4286934.1"/>
    <property type="molecule type" value="Genomic_DNA"/>
</dbReference>
<reference evidence="3" key="1">
    <citation type="journal article" date="2019" name="Int. J. Syst. Evol. Microbiol.">
        <title>The Global Catalogue of Microorganisms (GCM) 10K type strain sequencing project: providing services to taxonomists for standard genome sequencing and annotation.</title>
        <authorList>
            <consortium name="The Broad Institute Genomics Platform"/>
            <consortium name="The Broad Institute Genome Sequencing Center for Infectious Disease"/>
            <person name="Wu L."/>
            <person name="Ma J."/>
        </authorList>
    </citation>
    <scope>NUCLEOTIDE SEQUENCE [LARGE SCALE GENOMIC DNA]</scope>
    <source>
        <strain evidence="3">JCM 17459</strain>
    </source>
</reference>
<comment type="caution">
    <text evidence="2">The sequence shown here is derived from an EMBL/GenBank/DDBJ whole genome shotgun (WGS) entry which is preliminary data.</text>
</comment>
<dbReference type="SUPFAM" id="SSF51569">
    <property type="entry name" value="Aldolase"/>
    <property type="match status" value="1"/>
</dbReference>
<dbReference type="PROSITE" id="PS01054">
    <property type="entry name" value="TRANSALDOLASE_1"/>
    <property type="match status" value="1"/>
</dbReference>
<evidence type="ECO:0000313" key="2">
    <source>
        <dbReference type="EMBL" id="GAA4286934.1"/>
    </source>
</evidence>